<dbReference type="PANTHER" id="PTHR11086">
    <property type="entry name" value="DEOXYCYTIDYLATE DEAMINASE-RELATED"/>
    <property type="match status" value="1"/>
</dbReference>
<feature type="domain" description="CMP/dCMP-type deaminase" evidence="7">
    <location>
        <begin position="8"/>
        <end position="138"/>
    </location>
</feature>
<name>A0A4D6E3X1_9CAUD</name>
<keyword evidence="9" id="KW-1185">Reference proteome</keyword>
<keyword evidence="2 6" id="KW-0479">Metal-binding</keyword>
<accession>A0A4D6E3X1</accession>
<comment type="similarity">
    <text evidence="1">Belongs to the cytidine and deoxycytidylate deaminase family.</text>
</comment>
<keyword evidence="3" id="KW-0378">Hydrolase</keyword>
<evidence type="ECO:0000259" key="7">
    <source>
        <dbReference type="PROSITE" id="PS51747"/>
    </source>
</evidence>
<dbReference type="InterPro" id="IPR016193">
    <property type="entry name" value="Cytidine_deaminase-like"/>
</dbReference>
<dbReference type="InterPro" id="IPR016473">
    <property type="entry name" value="dCMP_deaminase"/>
</dbReference>
<evidence type="ECO:0000256" key="4">
    <source>
        <dbReference type="ARBA" id="ARBA00022833"/>
    </source>
</evidence>
<dbReference type="InterPro" id="IPR002125">
    <property type="entry name" value="CMP_dCMP_dom"/>
</dbReference>
<sequence>MNDTSRPDWDTYFLAGAEWVATRADCTRRQVGAILVNASNEVRGTGYNGAPAGVPGCLTEGACPRGQLSYDECAARTDYANCTADHAERNAIRHTRPEERAGATLYITHEPCPACWTLIRAAGIRRVVTPERSAYSQE</sequence>
<evidence type="ECO:0000256" key="2">
    <source>
        <dbReference type="ARBA" id="ARBA00022723"/>
    </source>
</evidence>
<dbReference type="Pfam" id="PF00383">
    <property type="entry name" value="dCMP_cyt_deam_1"/>
    <property type="match status" value="1"/>
</dbReference>
<feature type="binding site" evidence="6">
    <location>
        <position position="86"/>
    </location>
    <ligand>
        <name>Zn(2+)</name>
        <dbReference type="ChEBI" id="CHEBI:29105"/>
        <note>catalytic</note>
    </ligand>
</feature>
<evidence type="ECO:0000313" key="8">
    <source>
        <dbReference type="EMBL" id="QBZ73360.1"/>
    </source>
</evidence>
<evidence type="ECO:0000256" key="5">
    <source>
        <dbReference type="PIRSR" id="PIRSR006019-1"/>
    </source>
</evidence>
<evidence type="ECO:0000256" key="3">
    <source>
        <dbReference type="ARBA" id="ARBA00022801"/>
    </source>
</evidence>
<dbReference type="SUPFAM" id="SSF53927">
    <property type="entry name" value="Cytidine deaminase-like"/>
    <property type="match status" value="1"/>
</dbReference>
<dbReference type="PANTHER" id="PTHR11086:SF18">
    <property type="entry name" value="DEOXYCYTIDYLATE DEAMINASE"/>
    <property type="match status" value="1"/>
</dbReference>
<dbReference type="InterPro" id="IPR016192">
    <property type="entry name" value="APOBEC/CMP_deaminase_Zn-bd"/>
</dbReference>
<comment type="cofactor">
    <cofactor evidence="6">
        <name>Zn(2+)</name>
        <dbReference type="ChEBI" id="CHEBI:29105"/>
    </cofactor>
</comment>
<feature type="active site" description="Proton donor" evidence="5">
    <location>
        <position position="88"/>
    </location>
</feature>
<evidence type="ECO:0000256" key="1">
    <source>
        <dbReference type="ARBA" id="ARBA00006576"/>
    </source>
</evidence>
<dbReference type="GO" id="GO:0004132">
    <property type="term" value="F:dCMP deaminase activity"/>
    <property type="evidence" value="ECO:0007669"/>
    <property type="project" value="InterPro"/>
</dbReference>
<protein>
    <submittedName>
        <fullName evidence="8">Deoxycytidylate deaminase</fullName>
    </submittedName>
</protein>
<dbReference type="EMBL" id="MK686068">
    <property type="protein sequence ID" value="QBZ73360.1"/>
    <property type="molecule type" value="Genomic_DNA"/>
</dbReference>
<feature type="binding site" evidence="6">
    <location>
        <position position="115"/>
    </location>
    <ligand>
        <name>Zn(2+)</name>
        <dbReference type="ChEBI" id="CHEBI:29105"/>
        <note>catalytic</note>
    </ligand>
</feature>
<evidence type="ECO:0000313" key="9">
    <source>
        <dbReference type="Proteomes" id="UP000297158"/>
    </source>
</evidence>
<reference evidence="8 9" key="1">
    <citation type="submission" date="2019-03" db="EMBL/GenBank/DDBJ databases">
        <authorList>
            <person name="Ludwig S."/>
            <person name="Saikali A."/>
            <person name="Addai K."/>
            <person name="Agarwal S."/>
            <person name="Ahmad I.M."/>
            <person name="Alumyar Y.S."/>
            <person name="An J."/>
            <person name="Antar T.E."/>
            <person name="Antony V."/>
            <person name="Arvin L.E."/>
            <person name="Atanasoff K.E."/>
            <person name="Ati R."/>
            <person name="Batista A."/>
            <person name="Bembuh M.L."/>
            <person name="Bhardvaj T.B."/>
            <person name="Brown C.J."/>
            <person name="Butt S.T."/>
            <person name="Cahn D."/>
            <person name="Canales I.-I."/>
            <person name="Carr K."/>
            <person name="Chen K.Z."/>
            <person name="Chen M."/>
            <person name="Chigurupati S."/>
            <person name="Chou C."/>
            <person name="Chung C.S."/>
            <person name="Cole S.T."/>
            <person name="Colson C.L."/>
            <person name="Dent D.M."/>
            <person name="Djiogo E.M."/>
            <person name="Domrachev B.M."/>
            <person name="Dwivedi J."/>
            <person name="Ehsani C."/>
            <person name="Essien U.A."/>
            <person name="Fakhar A."/>
            <person name="Flood S.H."/>
            <person name="Furletti G."/>
            <person name="Gebreegziabher M."/>
            <person name="Goralski S.M."/>
            <person name="Gruver-Williams A."/>
            <person name="Guldan M.L."/>
            <person name="Gurung S."/>
            <person name="Heo K."/>
            <person name="John R.A."/>
            <person name="Kabir L."/>
            <person name="Kaira H."/>
            <person name="Kane M.S."/>
            <person name="Karanja M."/>
            <person name="Karley A.N."/>
            <person name="Kelleher J."/>
            <person name="Khan A.M."/>
            <person name="Khan A."/>
            <person name="Kharel S."/>
            <person name="Kidane M."/>
            <person name="Konanur P."/>
            <person name="Kuo N.K."/>
            <person name="Kyaw G."/>
            <person name="Lahijan N."/>
            <person name="Lamm D.N."/>
            <person name="Lance S.V."/>
            <person name="Le C."/>
            <person name="Lee C.H."/>
            <person name="Leka D."/>
            <person name="Li C."/>
            <person name="Lim S.Y."/>
            <person name="Lo J."/>
            <person name="Mahaney V.M."/>
            <person name="Mangukiya A."/>
            <person name="Mani D."/>
            <person name="Mariano P."/>
            <person name="Markward M.L."/>
            <person name="Mbaekwe U."/>
            <person name="Mcgowan H."/>
            <person name="Mcnamara A."/>
            <person name="Mebrahtu S."/>
            <person name="Mohamed A."/>
            <person name="Mohamed M.E."/>
            <person name="Muntaka F."/>
            <person name="Naqvi T."/>
            <person name="Nengel A.M."/>
            <person name="Neupane S."/>
            <person name="Nguyen J."/>
            <person name="Nguyen J."/>
            <person name="Nwoji I.C."/>
            <person name="O'Brien T."/>
            <person name="Okusolubo T.A."/>
            <person name="Paek J."/>
            <person name="Pandithakoralag H."/>
            <person name="Parsa S."/>
            <person name="Perry C."/>
            <person name="Petrie C.R."/>
            <person name="Poteshman G.A."/>
            <person name="Quiros D."/>
            <person name="Rana S."/>
            <person name="Reister J."/>
            <person name="Reyes E."/>
            <person name="Riaz H.S."/>
            <person name="Roach T.L."/>
            <person name="Scalsky R."/>
            <person name="Schultz J.A."/>
            <person name="Scott C.F."/>
            <person name="Sekira M.D."/>
            <person name="Shee C.S."/>
            <person name="Shultz P."/>
            <person name="Siarez J.A."/>
            <person name="Simpson A.L."/>
            <person name="Singh S."/>
            <person name="Smith F.R."/>
            <person name="Smith S.A."/>
            <person name="Sobers S."/>
            <person name="Sobowale A.O."/>
            <person name="Somoza K.A."/>
            <person name="Song M."/>
            <person name="Spence R.N."/>
            <person name="Spruill R.A."/>
            <person name="Subedi A."/>
            <person name="Taj A.B."/>
            <person name="Thomas J."/>
            <person name="Todd J.C."/>
            <person name="Tran T."/>
            <person name="Varghese J."/>
            <person name="Vartanian E."/>
            <person name="Vega A."/>
            <person name="Vong A."/>
            <person name="Wachhaus L.E."/>
            <person name="Walter A.J."/>
            <person name="Wessel M.E."/>
            <person name="Azam A.M."/>
            <person name="Blocker D."/>
            <person name="Naeem N.-U.-A."/>
            <person name="Patel R."/>
            <person name="Shakarov P."/>
            <person name="Xie C.L."/>
            <person name="Zolnerowich N."/>
            <person name="Correa-Mendez M."/>
            <person name="Fabian M."/>
            <person name="Fishbein J."/>
            <person name="Harkles L."/>
            <person name="Reger N."/>
            <person name="Saleh S."/>
            <person name="Erill I."/>
            <person name="Caruso S.M."/>
            <person name="Garlena R.A."/>
            <person name="Russell D.A."/>
            <person name="Pope W.H."/>
            <person name="Jacobs-Sera D."/>
            <person name="Hatfull G.F."/>
        </authorList>
    </citation>
    <scope>NUCLEOTIDE SEQUENCE [LARGE SCALE GENOMIC DNA]</scope>
</reference>
<feature type="binding site" evidence="6">
    <location>
        <position position="112"/>
    </location>
    <ligand>
        <name>Zn(2+)</name>
        <dbReference type="ChEBI" id="CHEBI:29105"/>
        <note>catalytic</note>
    </ligand>
</feature>
<proteinExistence type="inferred from homology"/>
<dbReference type="PROSITE" id="PS00903">
    <property type="entry name" value="CYT_DCMP_DEAMINASES_1"/>
    <property type="match status" value="1"/>
</dbReference>
<keyword evidence="4 6" id="KW-0862">Zinc</keyword>
<dbReference type="GO" id="GO:0006220">
    <property type="term" value="P:pyrimidine nucleotide metabolic process"/>
    <property type="evidence" value="ECO:0007669"/>
    <property type="project" value="InterPro"/>
</dbReference>
<dbReference type="GO" id="GO:0008270">
    <property type="term" value="F:zinc ion binding"/>
    <property type="evidence" value="ECO:0007669"/>
    <property type="project" value="InterPro"/>
</dbReference>
<evidence type="ECO:0000256" key="6">
    <source>
        <dbReference type="PIRSR" id="PIRSR006019-2"/>
    </source>
</evidence>
<dbReference type="InterPro" id="IPR015517">
    <property type="entry name" value="dCMP_deaminase-rel"/>
</dbReference>
<dbReference type="PIRSF" id="PIRSF006019">
    <property type="entry name" value="dCMP_deaminase"/>
    <property type="match status" value="1"/>
</dbReference>
<dbReference type="Gene3D" id="3.40.140.10">
    <property type="entry name" value="Cytidine Deaminase, domain 2"/>
    <property type="match status" value="1"/>
</dbReference>
<organism evidence="8 9">
    <name type="scientific">Streptomyces phage RemusLoopin</name>
    <dbReference type="NCBI Taxonomy" id="2562346"/>
    <lineage>
        <taxon>Viruses</taxon>
        <taxon>Duplodnaviria</taxon>
        <taxon>Heunggongvirae</taxon>
        <taxon>Uroviricota</taxon>
        <taxon>Caudoviricetes</taxon>
        <taxon>Colingsworthviridae</taxon>
        <taxon>Sebastisaurusvirus</taxon>
        <taxon>Sebastisaurusvirus remusloopin</taxon>
    </lineage>
</organism>
<dbReference type="PROSITE" id="PS51747">
    <property type="entry name" value="CYT_DCMP_DEAMINASES_2"/>
    <property type="match status" value="1"/>
</dbReference>
<gene>
    <name evidence="8" type="primary">46</name>
    <name evidence="8" type="ORF">SEA_REMUSLOOPIN_46</name>
</gene>
<dbReference type="Proteomes" id="UP000297158">
    <property type="component" value="Segment"/>
</dbReference>